<feature type="transmembrane region" description="Helical" evidence="6">
    <location>
        <begin position="528"/>
        <end position="547"/>
    </location>
</feature>
<keyword evidence="2" id="KW-1003">Cell membrane</keyword>
<dbReference type="PANTHER" id="PTHR32522:SF5">
    <property type="entry name" value="ABC3 TRANSPORTER PERMEASE PROTEIN DOMAIN-CONTAINING PROTEIN"/>
    <property type="match status" value="1"/>
</dbReference>
<organism evidence="8 9">
    <name type="scientific">Streblomastix strix</name>
    <dbReference type="NCBI Taxonomy" id="222440"/>
    <lineage>
        <taxon>Eukaryota</taxon>
        <taxon>Metamonada</taxon>
        <taxon>Preaxostyla</taxon>
        <taxon>Oxymonadida</taxon>
        <taxon>Streblomastigidae</taxon>
        <taxon>Streblomastix</taxon>
    </lineage>
</organism>
<protein>
    <submittedName>
        <fullName evidence="8">Putative permease family protein</fullName>
    </submittedName>
</protein>
<evidence type="ECO:0000256" key="5">
    <source>
        <dbReference type="ARBA" id="ARBA00023136"/>
    </source>
</evidence>
<dbReference type="GO" id="GO:0005886">
    <property type="term" value="C:plasma membrane"/>
    <property type="evidence" value="ECO:0007669"/>
    <property type="project" value="UniProtKB-SubCell"/>
</dbReference>
<feature type="transmembrane region" description="Helical" evidence="6">
    <location>
        <begin position="470"/>
        <end position="492"/>
    </location>
</feature>
<evidence type="ECO:0000259" key="7">
    <source>
        <dbReference type="Pfam" id="PF02687"/>
    </source>
</evidence>
<evidence type="ECO:0000256" key="4">
    <source>
        <dbReference type="ARBA" id="ARBA00022989"/>
    </source>
</evidence>
<evidence type="ECO:0000313" key="8">
    <source>
        <dbReference type="EMBL" id="KAA6382354.1"/>
    </source>
</evidence>
<feature type="transmembrane region" description="Helical" evidence="6">
    <location>
        <begin position="73"/>
        <end position="97"/>
    </location>
</feature>
<dbReference type="Proteomes" id="UP000324800">
    <property type="component" value="Unassembled WGS sequence"/>
</dbReference>
<comment type="subcellular location">
    <subcellularLocation>
        <location evidence="1">Cell membrane</location>
        <topology evidence="1">Multi-pass membrane protein</topology>
    </subcellularLocation>
</comment>
<sequence length="557" mass="62330">MGINQSSLSYVALDDIQEHPTRKLENNSVQDDSKEGYKWNEQFYEIITRVRGALELAFNYVTSGFRRQIRVPLIGAVTVLIVVFFIGFIFHHFLIFWNISENEVTQNDFTIFPGSLDDIQEFPTRKLEKIIGQDEQVLGISTRIALSGNCRNKQDGNLNDQCVLLGIESQAEYNLGIGRNWTFGEPDINECHASRSLTRKLRLAPNEDFLSFSLSETQSVLVTHAILPIVKNFLSSRIPGMSSGLYDMINSVRKPMGKYQALGNILVVEKKYLGYEIGDAIQESIDSSPISSLGVGVIVSQSIKAQKSSDIWMQGLGSFKNRLDIYAKDQYETSIDIRKRSDKLMNKLGVTTSLHVLMTSFSAQQSLLMIRTFLDQLFISTLLVLIGLGALLIYTLLLSDVEEKTYEYGMLSALGVPNKTISLILVITSEFFAIPGTIVGIGLSALFLYIAISIISSILVYNVPMFYQSAAIALTILLGLLIPIISNFYPIYHAYTSTLRDSLDLYHQLNMETKVSFVSFERMGVQPIVIIISLTVLILGFSLFYFAPTAFFQGNIS</sequence>
<keyword evidence="4 6" id="KW-1133">Transmembrane helix</keyword>
<evidence type="ECO:0000313" key="9">
    <source>
        <dbReference type="Proteomes" id="UP000324800"/>
    </source>
</evidence>
<gene>
    <name evidence="8" type="ORF">EZS28_022119</name>
</gene>
<evidence type="ECO:0000256" key="3">
    <source>
        <dbReference type="ARBA" id="ARBA00022692"/>
    </source>
</evidence>
<dbReference type="EMBL" id="SNRW01006828">
    <property type="protein sequence ID" value="KAA6382354.1"/>
    <property type="molecule type" value="Genomic_DNA"/>
</dbReference>
<feature type="domain" description="ABC3 transporter permease C-terminal" evidence="7">
    <location>
        <begin position="381"/>
        <end position="497"/>
    </location>
</feature>
<feature type="transmembrane region" description="Helical" evidence="6">
    <location>
        <begin position="446"/>
        <end position="463"/>
    </location>
</feature>
<dbReference type="Pfam" id="PF02687">
    <property type="entry name" value="FtsX"/>
    <property type="match status" value="1"/>
</dbReference>
<keyword evidence="5 6" id="KW-0472">Membrane</keyword>
<dbReference type="AlphaFoldDB" id="A0A5J4VIQ4"/>
<evidence type="ECO:0000256" key="6">
    <source>
        <dbReference type="SAM" id="Phobius"/>
    </source>
</evidence>
<proteinExistence type="predicted"/>
<accession>A0A5J4VIQ4</accession>
<dbReference type="InterPro" id="IPR003838">
    <property type="entry name" value="ABC3_permease_C"/>
</dbReference>
<feature type="transmembrane region" description="Helical" evidence="6">
    <location>
        <begin position="377"/>
        <end position="399"/>
    </location>
</feature>
<comment type="caution">
    <text evidence="8">The sequence shown here is derived from an EMBL/GenBank/DDBJ whole genome shotgun (WGS) entry which is preliminary data.</text>
</comment>
<keyword evidence="3 6" id="KW-0812">Transmembrane</keyword>
<dbReference type="OrthoDB" id="312032at2759"/>
<evidence type="ECO:0000256" key="2">
    <source>
        <dbReference type="ARBA" id="ARBA00022475"/>
    </source>
</evidence>
<evidence type="ECO:0000256" key="1">
    <source>
        <dbReference type="ARBA" id="ARBA00004651"/>
    </source>
</evidence>
<dbReference type="PANTHER" id="PTHR32522">
    <property type="match status" value="1"/>
</dbReference>
<name>A0A5J4VIQ4_9EUKA</name>
<reference evidence="8 9" key="1">
    <citation type="submission" date="2019-03" db="EMBL/GenBank/DDBJ databases">
        <title>Single cell metagenomics reveals metabolic interactions within the superorganism composed of flagellate Streblomastix strix and complex community of Bacteroidetes bacteria on its surface.</title>
        <authorList>
            <person name="Treitli S.C."/>
            <person name="Kolisko M."/>
            <person name="Husnik F."/>
            <person name="Keeling P."/>
            <person name="Hampl V."/>
        </authorList>
    </citation>
    <scope>NUCLEOTIDE SEQUENCE [LARGE SCALE GENOMIC DNA]</scope>
    <source>
        <strain evidence="8">ST1C</strain>
    </source>
</reference>
<feature type="transmembrane region" description="Helical" evidence="6">
    <location>
        <begin position="420"/>
        <end position="440"/>
    </location>
</feature>